<protein>
    <submittedName>
        <fullName evidence="1">DUF4336 domain-containing protein</fullName>
    </submittedName>
</protein>
<dbReference type="Pfam" id="PF14234">
    <property type="entry name" value="DUF4336"/>
    <property type="match status" value="1"/>
</dbReference>
<name>A0A8J7ITN2_9CYAN</name>
<dbReference type="PANTHER" id="PTHR33835:SF1">
    <property type="entry name" value="METALLO-BETA-LACTAMASE DOMAIN-CONTAINING PROTEIN"/>
    <property type="match status" value="1"/>
</dbReference>
<dbReference type="AlphaFoldDB" id="A0A8J7ITN2"/>
<dbReference type="PANTHER" id="PTHR33835">
    <property type="entry name" value="YALI0C07656P"/>
    <property type="match status" value="1"/>
</dbReference>
<proteinExistence type="predicted"/>
<dbReference type="Proteomes" id="UP000654482">
    <property type="component" value="Unassembled WGS sequence"/>
</dbReference>
<keyword evidence="2" id="KW-1185">Reference proteome</keyword>
<dbReference type="InterPro" id="IPR036866">
    <property type="entry name" value="RibonucZ/Hydroxyglut_hydro"/>
</dbReference>
<dbReference type="RefSeq" id="WP_194030064.1">
    <property type="nucleotide sequence ID" value="NZ_JADEWZ010000019.1"/>
</dbReference>
<sequence>MLREIDRDIWVAEQPFNYLGLNVGTRMTVIRCANRELAVISPIQVDDAIVHQLNSLGTVCHIIAPNRFHYLFATHFKTVYPKATFWATSSLKAKNPELPIDRVLSNETNNILNGIECFLFEGVKALTLSGVNSLDEWVFFHPESRTLVVTDIAFHFDQSFPLISQFAARMLGSYKTLSPSFLEKIATQEKEKVKESVQKISTWDFDRVIMAHGTIVQTKGKPQFIEGYERFLGSSVKEKT</sequence>
<evidence type="ECO:0000313" key="1">
    <source>
        <dbReference type="EMBL" id="MBE9116972.1"/>
    </source>
</evidence>
<evidence type="ECO:0000313" key="2">
    <source>
        <dbReference type="Proteomes" id="UP000654482"/>
    </source>
</evidence>
<accession>A0A8J7ITN2</accession>
<gene>
    <name evidence="1" type="ORF">IQ249_13785</name>
</gene>
<organism evidence="1 2">
    <name type="scientific">Lusitaniella coriacea LEGE 07157</name>
    <dbReference type="NCBI Taxonomy" id="945747"/>
    <lineage>
        <taxon>Bacteria</taxon>
        <taxon>Bacillati</taxon>
        <taxon>Cyanobacteriota</taxon>
        <taxon>Cyanophyceae</taxon>
        <taxon>Spirulinales</taxon>
        <taxon>Lusitaniellaceae</taxon>
        <taxon>Lusitaniella</taxon>
    </lineage>
</organism>
<dbReference type="Gene3D" id="3.60.15.10">
    <property type="entry name" value="Ribonuclease Z/Hydroxyacylglutathione hydrolase-like"/>
    <property type="match status" value="1"/>
</dbReference>
<comment type="caution">
    <text evidence="1">The sequence shown here is derived from an EMBL/GenBank/DDBJ whole genome shotgun (WGS) entry which is preliminary data.</text>
</comment>
<reference evidence="1" key="1">
    <citation type="submission" date="2020-10" db="EMBL/GenBank/DDBJ databases">
        <authorList>
            <person name="Castelo-Branco R."/>
            <person name="Eusebio N."/>
            <person name="Adriana R."/>
            <person name="Vieira A."/>
            <person name="Brugerolle De Fraissinette N."/>
            <person name="Rezende De Castro R."/>
            <person name="Schneider M.P."/>
            <person name="Vasconcelos V."/>
            <person name="Leao P.N."/>
        </authorList>
    </citation>
    <scope>NUCLEOTIDE SEQUENCE</scope>
    <source>
        <strain evidence="1">LEGE 07157</strain>
    </source>
</reference>
<dbReference type="InterPro" id="IPR025638">
    <property type="entry name" value="DUF4336"/>
</dbReference>
<dbReference type="EMBL" id="JADEWZ010000019">
    <property type="protein sequence ID" value="MBE9116972.1"/>
    <property type="molecule type" value="Genomic_DNA"/>
</dbReference>
<dbReference type="SUPFAM" id="SSF56281">
    <property type="entry name" value="Metallo-hydrolase/oxidoreductase"/>
    <property type="match status" value="1"/>
</dbReference>